<dbReference type="SMART" id="SM01011">
    <property type="entry name" value="AMP_N"/>
    <property type="match status" value="1"/>
</dbReference>
<evidence type="ECO:0000256" key="8">
    <source>
        <dbReference type="ARBA" id="ARBA00023211"/>
    </source>
</evidence>
<evidence type="ECO:0000256" key="13">
    <source>
        <dbReference type="ARBA" id="ARBA00044284"/>
    </source>
</evidence>
<evidence type="ECO:0000256" key="12">
    <source>
        <dbReference type="ARBA" id="ARBA00044252"/>
    </source>
</evidence>
<comment type="similarity">
    <text evidence="9">Belongs to the peptidase M24B family. Eukaryotic-type prolidase subfamily.</text>
</comment>
<evidence type="ECO:0000256" key="1">
    <source>
        <dbReference type="ARBA" id="ARBA00001936"/>
    </source>
</evidence>
<sequence length="454" mass="51110">SCFQLGSHTLAVPVSLHATNRKKLCDRLKSANGVSDGAVVLLQGGEQQQQYCSDRDIIFRQESYFHWTFGVLESDCFGAVEVDTARAILFFPRLPPEYAIWMGKIHGLDHFKKKYDVDEVYYTDEIAEVLEKKSPSVLLTLRGRNTDSGVYCREAAFDGISNRVFKTPQELEVLRYVNRVSSEAHKEVMRRIRPGMTEFELESLFQHFCYSQGGCRHVAYTCIAGSGHNCATLHYGHSGAPNDKKIADGDILFDMGGEYYCYTSDVTCSFPANGKFTEDQRNIYEAVYKASRAVMAAVKPGVSWPDMHRLAERVQLTCLRDMGLLQGDIDEMMKLHLGAVFMPHGLGHLMGLDVHDVGGFPEGVERINEPGLRSLRTTRVLQENMVLTIEPGIYFIGATLEPALENPETARFFNKEMLERFRNFGGVRIEDDIAVTSNGMELMTCVPRTVHEIE</sequence>
<comment type="caution">
    <text evidence="17">The sequence shown here is derived from an EMBL/GenBank/DDBJ whole genome shotgun (WGS) entry which is preliminary data.</text>
</comment>
<dbReference type="Gene3D" id="3.40.350.10">
    <property type="entry name" value="Creatinase/prolidase N-terminal domain"/>
    <property type="match status" value="1"/>
</dbReference>
<keyword evidence="6" id="KW-0224">Dipeptidase</keyword>
<evidence type="ECO:0000256" key="6">
    <source>
        <dbReference type="ARBA" id="ARBA00022997"/>
    </source>
</evidence>
<dbReference type="PANTHER" id="PTHR48480:SF2">
    <property type="entry name" value="PEPTIDASE D"/>
    <property type="match status" value="1"/>
</dbReference>
<accession>A0AAD9Q1P5</accession>
<keyword evidence="3" id="KW-0645">Protease</keyword>
<evidence type="ECO:0000256" key="5">
    <source>
        <dbReference type="ARBA" id="ARBA00022801"/>
    </source>
</evidence>
<evidence type="ECO:0000256" key="2">
    <source>
        <dbReference type="ARBA" id="ARBA00011738"/>
    </source>
</evidence>
<protein>
    <recommendedName>
        <fullName evidence="11">Xaa-Pro dipeptidase</fullName>
        <ecNumber evidence="10">3.4.13.9</ecNumber>
    </recommendedName>
    <alternativeName>
        <fullName evidence="14">Imidodipeptidase</fullName>
    </alternativeName>
    <alternativeName>
        <fullName evidence="12">Peptidase D</fullName>
    </alternativeName>
    <alternativeName>
        <fullName evidence="13">Proline dipeptidase</fullName>
    </alternativeName>
</protein>
<comment type="subunit">
    <text evidence="2">Homodimer.</text>
</comment>
<evidence type="ECO:0000256" key="11">
    <source>
        <dbReference type="ARBA" id="ARBA00044141"/>
    </source>
</evidence>
<comment type="cofactor">
    <cofactor evidence="1">
        <name>Mn(2+)</name>
        <dbReference type="ChEBI" id="CHEBI:29035"/>
    </cofactor>
</comment>
<evidence type="ECO:0000256" key="14">
    <source>
        <dbReference type="ARBA" id="ARBA00044351"/>
    </source>
</evidence>
<dbReference type="CDD" id="cd01087">
    <property type="entry name" value="Prolidase"/>
    <property type="match status" value="1"/>
</dbReference>
<dbReference type="Pfam" id="PF00557">
    <property type="entry name" value="Peptidase_M24"/>
    <property type="match status" value="1"/>
</dbReference>
<dbReference type="InterPro" id="IPR000994">
    <property type="entry name" value="Pept_M24"/>
</dbReference>
<dbReference type="Proteomes" id="UP001249851">
    <property type="component" value="Unassembled WGS sequence"/>
</dbReference>
<feature type="domain" description="Aminopeptidase P N-terminal" evidence="16">
    <location>
        <begin position="12"/>
        <end position="149"/>
    </location>
</feature>
<evidence type="ECO:0000313" key="17">
    <source>
        <dbReference type="EMBL" id="KAK2553107.1"/>
    </source>
</evidence>
<dbReference type="InterPro" id="IPR029149">
    <property type="entry name" value="Creatin/AminoP/Spt16_N"/>
</dbReference>
<dbReference type="PANTHER" id="PTHR48480">
    <property type="match status" value="1"/>
</dbReference>
<dbReference type="InterPro" id="IPR007865">
    <property type="entry name" value="Aminopep_P_N"/>
</dbReference>
<evidence type="ECO:0000256" key="4">
    <source>
        <dbReference type="ARBA" id="ARBA00022723"/>
    </source>
</evidence>
<keyword evidence="18" id="KW-1185">Reference proteome</keyword>
<dbReference type="EMBL" id="JARQWQ010000080">
    <property type="protein sequence ID" value="KAK2553107.1"/>
    <property type="molecule type" value="Genomic_DNA"/>
</dbReference>
<evidence type="ECO:0000256" key="3">
    <source>
        <dbReference type="ARBA" id="ARBA00022670"/>
    </source>
</evidence>
<organism evidence="17 18">
    <name type="scientific">Acropora cervicornis</name>
    <name type="common">Staghorn coral</name>
    <dbReference type="NCBI Taxonomy" id="6130"/>
    <lineage>
        <taxon>Eukaryota</taxon>
        <taxon>Metazoa</taxon>
        <taxon>Cnidaria</taxon>
        <taxon>Anthozoa</taxon>
        <taxon>Hexacorallia</taxon>
        <taxon>Scleractinia</taxon>
        <taxon>Astrocoeniina</taxon>
        <taxon>Acroporidae</taxon>
        <taxon>Acropora</taxon>
    </lineage>
</organism>
<keyword evidence="5" id="KW-0378">Hydrolase</keyword>
<keyword evidence="8" id="KW-0464">Manganese</keyword>
<name>A0AAD9Q1P5_ACRCE</name>
<dbReference type="InterPro" id="IPR036005">
    <property type="entry name" value="Creatinase/aminopeptidase-like"/>
</dbReference>
<dbReference type="SUPFAM" id="SSF53092">
    <property type="entry name" value="Creatinase/prolidase N-terminal domain"/>
    <property type="match status" value="1"/>
</dbReference>
<dbReference type="GO" id="GO:0070006">
    <property type="term" value="F:metalloaminopeptidase activity"/>
    <property type="evidence" value="ECO:0007669"/>
    <property type="project" value="InterPro"/>
</dbReference>
<evidence type="ECO:0000256" key="7">
    <source>
        <dbReference type="ARBA" id="ARBA00023049"/>
    </source>
</evidence>
<dbReference type="GO" id="GO:0102009">
    <property type="term" value="F:proline dipeptidase activity"/>
    <property type="evidence" value="ECO:0007669"/>
    <property type="project" value="UniProtKB-EC"/>
</dbReference>
<dbReference type="EC" id="3.4.13.9" evidence="10"/>
<keyword evidence="7" id="KW-0482">Metalloprotease</keyword>
<dbReference type="Pfam" id="PF05195">
    <property type="entry name" value="AMP_N"/>
    <property type="match status" value="1"/>
</dbReference>
<comment type="catalytic activity">
    <reaction evidence="15">
        <text>Xaa-L-Pro dipeptide + H2O = an L-alpha-amino acid + L-proline</text>
        <dbReference type="Rhea" id="RHEA:76407"/>
        <dbReference type="ChEBI" id="CHEBI:15377"/>
        <dbReference type="ChEBI" id="CHEBI:59869"/>
        <dbReference type="ChEBI" id="CHEBI:60039"/>
        <dbReference type="ChEBI" id="CHEBI:195196"/>
        <dbReference type="EC" id="3.4.13.9"/>
    </reaction>
</comment>
<evidence type="ECO:0000313" key="18">
    <source>
        <dbReference type="Proteomes" id="UP001249851"/>
    </source>
</evidence>
<dbReference type="GO" id="GO:0006508">
    <property type="term" value="P:proteolysis"/>
    <property type="evidence" value="ECO:0007669"/>
    <property type="project" value="UniProtKB-KW"/>
</dbReference>
<evidence type="ECO:0000256" key="15">
    <source>
        <dbReference type="ARBA" id="ARBA00048994"/>
    </source>
</evidence>
<evidence type="ECO:0000256" key="9">
    <source>
        <dbReference type="ARBA" id="ARBA00043990"/>
    </source>
</evidence>
<dbReference type="AlphaFoldDB" id="A0AAD9Q1P5"/>
<dbReference type="FunFam" id="3.90.230.10:FF:000002">
    <property type="entry name" value="Xaa-Pro aminopeptidase 3"/>
    <property type="match status" value="1"/>
</dbReference>
<dbReference type="SUPFAM" id="SSF55920">
    <property type="entry name" value="Creatinase/aminopeptidase"/>
    <property type="match status" value="1"/>
</dbReference>
<evidence type="ECO:0000256" key="10">
    <source>
        <dbReference type="ARBA" id="ARBA00044051"/>
    </source>
</evidence>
<dbReference type="InterPro" id="IPR052433">
    <property type="entry name" value="X-Pro_dipept-like"/>
</dbReference>
<reference evidence="17" key="2">
    <citation type="journal article" date="2023" name="Science">
        <title>Genomic signatures of disease resistance in endangered staghorn corals.</title>
        <authorList>
            <person name="Vollmer S.V."/>
            <person name="Selwyn J.D."/>
            <person name="Despard B.A."/>
            <person name="Roesel C.L."/>
        </authorList>
    </citation>
    <scope>NUCLEOTIDE SEQUENCE</scope>
    <source>
        <strain evidence="17">K2</strain>
    </source>
</reference>
<dbReference type="GO" id="GO:0030145">
    <property type="term" value="F:manganese ion binding"/>
    <property type="evidence" value="ECO:0007669"/>
    <property type="project" value="InterPro"/>
</dbReference>
<feature type="non-terminal residue" evidence="17">
    <location>
        <position position="1"/>
    </location>
</feature>
<evidence type="ECO:0000259" key="16">
    <source>
        <dbReference type="SMART" id="SM01011"/>
    </source>
</evidence>
<gene>
    <name evidence="17" type="ORF">P5673_025556</name>
</gene>
<keyword evidence="4" id="KW-0479">Metal-binding</keyword>
<reference evidence="17" key="1">
    <citation type="journal article" date="2023" name="G3 (Bethesda)">
        <title>Whole genome assembly and annotation of the endangered Caribbean coral Acropora cervicornis.</title>
        <authorList>
            <person name="Selwyn J.D."/>
            <person name="Vollmer S.V."/>
        </authorList>
    </citation>
    <scope>NUCLEOTIDE SEQUENCE</scope>
    <source>
        <strain evidence="17">K2</strain>
    </source>
</reference>
<feature type="non-terminal residue" evidence="17">
    <location>
        <position position="454"/>
    </location>
</feature>
<proteinExistence type="inferred from homology"/>
<dbReference type="Gene3D" id="3.90.230.10">
    <property type="entry name" value="Creatinase/methionine aminopeptidase superfamily"/>
    <property type="match status" value="1"/>
</dbReference>